<dbReference type="Proteomes" id="UP000028981">
    <property type="component" value="Unassembled WGS sequence"/>
</dbReference>
<dbReference type="AlphaFoldDB" id="A0A087M1R2"/>
<dbReference type="RefSeq" id="WP_035083222.1">
    <property type="nucleotide sequence ID" value="NZ_JQGC01000010.1"/>
</dbReference>
<dbReference type="STRING" id="46914.JP75_12535"/>
<organism evidence="1 2">
    <name type="scientific">Devosia riboflavina</name>
    <dbReference type="NCBI Taxonomy" id="46914"/>
    <lineage>
        <taxon>Bacteria</taxon>
        <taxon>Pseudomonadati</taxon>
        <taxon>Pseudomonadota</taxon>
        <taxon>Alphaproteobacteria</taxon>
        <taxon>Hyphomicrobiales</taxon>
        <taxon>Devosiaceae</taxon>
        <taxon>Devosia</taxon>
    </lineage>
</organism>
<accession>A0A087M1R2</accession>
<proteinExistence type="predicted"/>
<keyword evidence="2" id="KW-1185">Reference proteome</keyword>
<dbReference type="Pfam" id="PF10691">
    <property type="entry name" value="DUF2497"/>
    <property type="match status" value="1"/>
</dbReference>
<sequence length="269" mass="28299">MNKPAAREPSMDEILSSIRQIIADDDESAAPRRPSLQVAPDPMEAVSFGADQDNEPLELSSAQIVPESEAAADMGFDALLADAQAETAEPKEAPALVVPDDISFSPAEPEVGIAEFPSFNPAPSLAEDVEAEAEPEFSPEPEVEAAPVLSAVSIDEDRSVAEIAPEPIAFARPSVAAASPMPDATLSADIADGLLETTTKAAIRSSIDKLGAAGIGIVPSPALGNANLTIETMVREMLRPILKEWLDENLPSVVERMVEKEIARVARGD</sequence>
<comment type="caution">
    <text evidence="1">The sequence shown here is derived from an EMBL/GenBank/DDBJ whole genome shotgun (WGS) entry which is preliminary data.</text>
</comment>
<dbReference type="EMBL" id="JQGC01000010">
    <property type="protein sequence ID" value="KFL30815.1"/>
    <property type="molecule type" value="Genomic_DNA"/>
</dbReference>
<gene>
    <name evidence="1" type="ORF">JP75_12535</name>
</gene>
<dbReference type="InterPro" id="IPR019632">
    <property type="entry name" value="DUF2497"/>
</dbReference>
<name>A0A087M1R2_9HYPH</name>
<evidence type="ECO:0000313" key="2">
    <source>
        <dbReference type="Proteomes" id="UP000028981"/>
    </source>
</evidence>
<reference evidence="1 2" key="1">
    <citation type="submission" date="2014-08" db="EMBL/GenBank/DDBJ databases">
        <authorList>
            <person name="Hassan Y.I."/>
            <person name="Lepp D."/>
            <person name="Zhou T."/>
        </authorList>
    </citation>
    <scope>NUCLEOTIDE SEQUENCE [LARGE SCALE GENOMIC DNA]</scope>
    <source>
        <strain evidence="1 2">IFO13584</strain>
    </source>
</reference>
<evidence type="ECO:0008006" key="3">
    <source>
        <dbReference type="Google" id="ProtNLM"/>
    </source>
</evidence>
<evidence type="ECO:0000313" key="1">
    <source>
        <dbReference type="EMBL" id="KFL30815.1"/>
    </source>
</evidence>
<protein>
    <recommendedName>
        <fullName evidence="3">Pole-organizing protein PopZ</fullName>
    </recommendedName>
</protein>